<dbReference type="GO" id="GO:0046340">
    <property type="term" value="P:diacylglycerol catabolic process"/>
    <property type="evidence" value="ECO:0007669"/>
    <property type="project" value="TreeGrafter"/>
</dbReference>
<evidence type="ECO:0000259" key="16">
    <source>
        <dbReference type="Pfam" id="PF01764"/>
    </source>
</evidence>
<keyword evidence="3" id="KW-1003">Cell membrane</keyword>
<dbReference type="InterPro" id="IPR029058">
    <property type="entry name" value="AB_hydrolase_fold"/>
</dbReference>
<evidence type="ECO:0000256" key="1">
    <source>
        <dbReference type="ARBA" id="ARBA00001913"/>
    </source>
</evidence>
<evidence type="ECO:0000256" key="6">
    <source>
        <dbReference type="ARBA" id="ARBA00022723"/>
    </source>
</evidence>
<keyword evidence="11" id="KW-0443">Lipid metabolism</keyword>
<evidence type="ECO:0000256" key="14">
    <source>
        <dbReference type="ARBA" id="ARBA00026104"/>
    </source>
</evidence>
<dbReference type="InParanoid" id="A0A409WRH0"/>
<dbReference type="Proteomes" id="UP000283269">
    <property type="component" value="Unassembled WGS sequence"/>
</dbReference>
<keyword evidence="12" id="KW-0472">Membrane</keyword>
<dbReference type="EMBL" id="NHYD01003284">
    <property type="protein sequence ID" value="PPQ81087.1"/>
    <property type="molecule type" value="Genomic_DNA"/>
</dbReference>
<comment type="caution">
    <text evidence="17">The sequence shown here is derived from an EMBL/GenBank/DDBJ whole genome shotgun (WGS) entry which is preliminary data.</text>
</comment>
<keyword evidence="8" id="KW-0106">Calcium</keyword>
<keyword evidence="10" id="KW-1133">Transmembrane helix</keyword>
<organism evidence="17 18">
    <name type="scientific">Psilocybe cyanescens</name>
    <dbReference type="NCBI Taxonomy" id="93625"/>
    <lineage>
        <taxon>Eukaryota</taxon>
        <taxon>Fungi</taxon>
        <taxon>Dikarya</taxon>
        <taxon>Basidiomycota</taxon>
        <taxon>Agaricomycotina</taxon>
        <taxon>Agaricomycetes</taxon>
        <taxon>Agaricomycetidae</taxon>
        <taxon>Agaricales</taxon>
        <taxon>Agaricineae</taxon>
        <taxon>Strophariaceae</taxon>
        <taxon>Psilocybe</taxon>
    </lineage>
</organism>
<keyword evidence="5" id="KW-0812">Transmembrane</keyword>
<evidence type="ECO:0000256" key="8">
    <source>
        <dbReference type="ARBA" id="ARBA00022837"/>
    </source>
</evidence>
<dbReference type="Gene3D" id="3.40.50.1820">
    <property type="entry name" value="alpha/beta hydrolase"/>
    <property type="match status" value="1"/>
</dbReference>
<dbReference type="CDD" id="cd00519">
    <property type="entry name" value="Lipase_3"/>
    <property type="match status" value="1"/>
</dbReference>
<evidence type="ECO:0000313" key="17">
    <source>
        <dbReference type="EMBL" id="PPQ81087.1"/>
    </source>
</evidence>
<dbReference type="GO" id="GO:0016298">
    <property type="term" value="F:lipase activity"/>
    <property type="evidence" value="ECO:0007669"/>
    <property type="project" value="TreeGrafter"/>
</dbReference>
<protein>
    <recommendedName>
        <fullName evidence="14">sn-1-specific diacylglycerol lipase</fullName>
        <ecNumber evidence="14">3.1.1.116</ecNumber>
    </recommendedName>
</protein>
<comment type="cofactor">
    <cofactor evidence="1">
        <name>Ca(2+)</name>
        <dbReference type="ChEBI" id="CHEBI:29108"/>
    </cofactor>
</comment>
<dbReference type="InterPro" id="IPR002921">
    <property type="entry name" value="Fungal_lipase-type"/>
</dbReference>
<feature type="region of interest" description="Disordered" evidence="15">
    <location>
        <begin position="300"/>
        <end position="324"/>
    </location>
</feature>
<feature type="domain" description="Fungal lipase-type" evidence="16">
    <location>
        <begin position="425"/>
        <end position="614"/>
    </location>
</feature>
<keyword evidence="7" id="KW-0378">Hydrolase</keyword>
<evidence type="ECO:0000256" key="7">
    <source>
        <dbReference type="ARBA" id="ARBA00022801"/>
    </source>
</evidence>
<dbReference type="InterPro" id="IPR052214">
    <property type="entry name" value="DAG_Lipase-Related"/>
</dbReference>
<evidence type="ECO:0000256" key="11">
    <source>
        <dbReference type="ARBA" id="ARBA00023098"/>
    </source>
</evidence>
<evidence type="ECO:0000256" key="5">
    <source>
        <dbReference type="ARBA" id="ARBA00022692"/>
    </source>
</evidence>
<dbReference type="Pfam" id="PF01764">
    <property type="entry name" value="Lipase_3"/>
    <property type="match status" value="1"/>
</dbReference>
<dbReference type="STRING" id="93625.A0A409WRH0"/>
<feature type="compositionally biased region" description="Low complexity" evidence="15">
    <location>
        <begin position="302"/>
        <end position="318"/>
    </location>
</feature>
<evidence type="ECO:0000256" key="15">
    <source>
        <dbReference type="SAM" id="MobiDB-lite"/>
    </source>
</evidence>
<evidence type="ECO:0000256" key="4">
    <source>
        <dbReference type="ARBA" id="ARBA00022553"/>
    </source>
</evidence>
<dbReference type="SUPFAM" id="SSF53474">
    <property type="entry name" value="alpha/beta-Hydrolases"/>
    <property type="match status" value="1"/>
</dbReference>
<sequence>MAKNWDTYSRQGIDLAHTVSSFGFSAAKAGTRLGFSVARGLAAATVGVTTTVLDVALFGGSTVTRPVFGFAVSTALTIAEQITLAPIHLSEYITSTSLLAAHSSINVLAIIFPGSSDASFSLASFIDLVRREWTVQNADGTVPERQYGITQVARAIVGWVSLQGVTQEWQEKQWFRYLREMDVKIAPKAHRTLTHRSSRIRVTSDVIFPGQQGPQIIAADIGEPEPRSRAQSAFLSRTKSNISLHRHRASRAGMPVDISPLAPSNEELKATMRRLSKMVLAGYGGASLLFFGVSPNLFGGNSETKSSTSPPSSSLSASMAREKKLEETQLANAVDAAEAEAAGNADISEGLLGNVQSTQQYSWWDVLLGKHDQEIFEQSTSHSNVANDKEATTKKGKMKATAVIGKEHLMPRFWVLTDHGRGQVVLVIRGTMSLNEIAVDLTCEPDIFQPATTPSSSDIDENPVPGQFVFPGISEKEDITSEHKYQVHGGMLKMAKAMGDVGKPVHQAVLEALYNNPEFDLVLCGHSLGAGVAAILGMIWADPKTCLTVRSSGLPIGRQVQVYAFAPPYVLYSCHQRLSLTGCDSALTDAALSRLSDELVVSLVYSHDIVSRLSLGSVRDLKNAAMWLCEAEAGNAVEGWSAVTARAKMIKDGAGSQDDMDWLISIRKTLEANMQNTDMYPPGRVLWAMREGDLHPSHQLQQIPEGKGAATTDKDKLRLFEVLDVEKVFSQIVFARDMLTAHMPHQYDRVLHDLL</sequence>
<keyword evidence="6" id="KW-0479">Metal-binding</keyword>
<evidence type="ECO:0000256" key="2">
    <source>
        <dbReference type="ARBA" id="ARBA00004651"/>
    </source>
</evidence>
<keyword evidence="4" id="KW-0597">Phosphoprotein</keyword>
<name>A0A409WRH0_PSICY</name>
<keyword evidence="18" id="KW-1185">Reference proteome</keyword>
<dbReference type="AlphaFoldDB" id="A0A409WRH0"/>
<accession>A0A409WRH0</accession>
<gene>
    <name evidence="17" type="ORF">CVT25_014550</name>
</gene>
<dbReference type="PANTHER" id="PTHR45792:SF8">
    <property type="entry name" value="DIACYLGLYCEROL LIPASE-ALPHA"/>
    <property type="match status" value="1"/>
</dbReference>
<dbReference type="GO" id="GO:0046872">
    <property type="term" value="F:metal ion binding"/>
    <property type="evidence" value="ECO:0007669"/>
    <property type="project" value="UniProtKB-KW"/>
</dbReference>
<evidence type="ECO:0000256" key="13">
    <source>
        <dbReference type="ARBA" id="ARBA00024531"/>
    </source>
</evidence>
<reference evidence="17 18" key="1">
    <citation type="journal article" date="2018" name="Evol. Lett.">
        <title>Horizontal gene cluster transfer increased hallucinogenic mushroom diversity.</title>
        <authorList>
            <person name="Reynolds H.T."/>
            <person name="Vijayakumar V."/>
            <person name="Gluck-Thaler E."/>
            <person name="Korotkin H.B."/>
            <person name="Matheny P.B."/>
            <person name="Slot J.C."/>
        </authorList>
    </citation>
    <scope>NUCLEOTIDE SEQUENCE [LARGE SCALE GENOMIC DNA]</scope>
    <source>
        <strain evidence="17 18">2631</strain>
    </source>
</reference>
<evidence type="ECO:0000256" key="9">
    <source>
        <dbReference type="ARBA" id="ARBA00022963"/>
    </source>
</evidence>
<dbReference type="EC" id="3.1.1.116" evidence="14"/>
<comment type="catalytic activity">
    <reaction evidence="13">
        <text>a 1,2-diacyl-sn-glycerol + H2O = a 2-acylglycerol + a fatty acid + H(+)</text>
        <dbReference type="Rhea" id="RHEA:33275"/>
        <dbReference type="ChEBI" id="CHEBI:15377"/>
        <dbReference type="ChEBI" id="CHEBI:15378"/>
        <dbReference type="ChEBI" id="CHEBI:17389"/>
        <dbReference type="ChEBI" id="CHEBI:17815"/>
        <dbReference type="ChEBI" id="CHEBI:28868"/>
        <dbReference type="EC" id="3.1.1.116"/>
    </reaction>
    <physiologicalReaction direction="left-to-right" evidence="13">
        <dbReference type="Rhea" id="RHEA:33276"/>
    </physiologicalReaction>
</comment>
<dbReference type="PANTHER" id="PTHR45792">
    <property type="entry name" value="DIACYLGLYCEROL LIPASE HOMOLOG-RELATED"/>
    <property type="match status" value="1"/>
</dbReference>
<comment type="subcellular location">
    <subcellularLocation>
        <location evidence="2">Cell membrane</location>
        <topology evidence="2">Multi-pass membrane protein</topology>
    </subcellularLocation>
</comment>
<keyword evidence="9" id="KW-0442">Lipid degradation</keyword>
<dbReference type="GO" id="GO:0019369">
    <property type="term" value="P:arachidonate metabolic process"/>
    <property type="evidence" value="ECO:0007669"/>
    <property type="project" value="TreeGrafter"/>
</dbReference>
<evidence type="ECO:0000256" key="3">
    <source>
        <dbReference type="ARBA" id="ARBA00022475"/>
    </source>
</evidence>
<evidence type="ECO:0000256" key="12">
    <source>
        <dbReference type="ARBA" id="ARBA00023136"/>
    </source>
</evidence>
<evidence type="ECO:0000256" key="10">
    <source>
        <dbReference type="ARBA" id="ARBA00022989"/>
    </source>
</evidence>
<dbReference type="OrthoDB" id="438440at2759"/>
<evidence type="ECO:0000313" key="18">
    <source>
        <dbReference type="Proteomes" id="UP000283269"/>
    </source>
</evidence>
<proteinExistence type="predicted"/>
<dbReference type="GO" id="GO:0005886">
    <property type="term" value="C:plasma membrane"/>
    <property type="evidence" value="ECO:0007669"/>
    <property type="project" value="UniProtKB-SubCell"/>
</dbReference>